<dbReference type="GO" id="GO:0004190">
    <property type="term" value="F:aspartic-type endopeptidase activity"/>
    <property type="evidence" value="ECO:0007669"/>
    <property type="project" value="UniProtKB-KW"/>
</dbReference>
<dbReference type="PROSITE" id="PS51767">
    <property type="entry name" value="PEPTIDASE_A1"/>
    <property type="match status" value="1"/>
</dbReference>
<feature type="transmembrane region" description="Helical" evidence="5">
    <location>
        <begin position="408"/>
        <end position="430"/>
    </location>
</feature>
<keyword evidence="4" id="KW-0378">Hydrolase</keyword>
<dbReference type="GO" id="GO:0006508">
    <property type="term" value="P:proteolysis"/>
    <property type="evidence" value="ECO:0007669"/>
    <property type="project" value="UniProtKB-KW"/>
</dbReference>
<dbReference type="InterPro" id="IPR001461">
    <property type="entry name" value="Aspartic_peptidase_A1"/>
</dbReference>
<evidence type="ECO:0000256" key="6">
    <source>
        <dbReference type="SAM" id="SignalP"/>
    </source>
</evidence>
<dbReference type="SUPFAM" id="SSF50630">
    <property type="entry name" value="Acid proteases"/>
    <property type="match status" value="1"/>
</dbReference>
<keyword evidence="2 8" id="KW-0645">Protease</keyword>
<comment type="similarity">
    <text evidence="1">Belongs to the peptidase A1 family.</text>
</comment>
<organism evidence="8 9">
    <name type="scientific">Stylonychia lemnae</name>
    <name type="common">Ciliate</name>
    <dbReference type="NCBI Taxonomy" id="5949"/>
    <lineage>
        <taxon>Eukaryota</taxon>
        <taxon>Sar</taxon>
        <taxon>Alveolata</taxon>
        <taxon>Ciliophora</taxon>
        <taxon>Intramacronucleata</taxon>
        <taxon>Spirotrichea</taxon>
        <taxon>Stichotrichia</taxon>
        <taxon>Sporadotrichida</taxon>
        <taxon>Oxytrichidae</taxon>
        <taxon>Stylonychinae</taxon>
        <taxon>Stylonychia</taxon>
    </lineage>
</organism>
<accession>A0A078AFN7</accession>
<protein>
    <submittedName>
        <fullName evidence="8">Aspartyl protease</fullName>
    </submittedName>
</protein>
<keyword evidence="9" id="KW-1185">Reference proteome</keyword>
<evidence type="ECO:0000256" key="4">
    <source>
        <dbReference type="ARBA" id="ARBA00022801"/>
    </source>
</evidence>
<evidence type="ECO:0000313" key="8">
    <source>
        <dbReference type="EMBL" id="CDW80646.1"/>
    </source>
</evidence>
<dbReference type="InterPro" id="IPR021109">
    <property type="entry name" value="Peptidase_aspartic_dom_sf"/>
</dbReference>
<evidence type="ECO:0000259" key="7">
    <source>
        <dbReference type="PROSITE" id="PS51767"/>
    </source>
</evidence>
<dbReference type="Pfam" id="PF00026">
    <property type="entry name" value="Asp"/>
    <property type="match status" value="1"/>
</dbReference>
<feature type="chain" id="PRO_5001729420" evidence="6">
    <location>
        <begin position="19"/>
        <end position="459"/>
    </location>
</feature>
<name>A0A078AFN7_STYLE</name>
<proteinExistence type="inferred from homology"/>
<dbReference type="PANTHER" id="PTHR47966">
    <property type="entry name" value="BETA-SITE APP-CLEAVING ENZYME, ISOFORM A-RELATED"/>
    <property type="match status" value="1"/>
</dbReference>
<dbReference type="OrthoDB" id="15189at2759"/>
<feature type="domain" description="Peptidase A1" evidence="7">
    <location>
        <begin position="49"/>
        <end position="373"/>
    </location>
</feature>
<keyword evidence="5" id="KW-0812">Transmembrane</keyword>
<dbReference type="InterPro" id="IPR034164">
    <property type="entry name" value="Pepsin-like_dom"/>
</dbReference>
<gene>
    <name evidence="8" type="primary">Contig8871.g9476</name>
    <name evidence="8" type="ORF">STYLEM_9649</name>
</gene>
<sequence length="459" mass="51370">MRNLSMIALLIAAPIVSAGVFKIPVESTPIDELKLAMDGTTFLPKDHLLRGVFYFGSAHVKANLIFDTSSDWVFVMDKQCLSCDPSNRLYEWKESTSAANSDIITAYNANYGQIVVVGDDVNDTVCIQNKFDYCAKNFRFLSVTDVSKKMLPMQGVVGMAPDDPKNGPSFVATLVDQKVIDKKMVGIMITGPDQGGDSTITMGGYDDTQFDKYTDRVVYWYKTTSDQLWQIPLNDLKFGNYTLFTDNYKRNAIFNSFFKGISLPSDMFKKFAELAQKQIRLTNCDQTTGFCRFPGLCSKQIRNLFDIKIQFGDVQVYNIPAKGYVYDSTTDEGYPECRYRMNISSDNNIVLGTPFLYNYYQILNYENNSLGLYLHQFSDSTIAPTGIDERTGNTGSGGGDNDNSLPPWAVALIVISILIIVGAIIAFVVIRRRNQKLGEQLVEYSKLEPDTSNKAKSTL</sequence>
<dbReference type="InParanoid" id="A0A078AFN7"/>
<dbReference type="AlphaFoldDB" id="A0A078AFN7"/>
<keyword evidence="5" id="KW-1133">Transmembrane helix</keyword>
<dbReference type="CDD" id="cd05471">
    <property type="entry name" value="pepsin_like"/>
    <property type="match status" value="1"/>
</dbReference>
<dbReference type="Proteomes" id="UP000039865">
    <property type="component" value="Unassembled WGS sequence"/>
</dbReference>
<evidence type="ECO:0000256" key="3">
    <source>
        <dbReference type="ARBA" id="ARBA00022750"/>
    </source>
</evidence>
<evidence type="ECO:0000256" key="2">
    <source>
        <dbReference type="ARBA" id="ARBA00022670"/>
    </source>
</evidence>
<dbReference type="PANTHER" id="PTHR47966:SF51">
    <property type="entry name" value="BETA-SITE APP-CLEAVING ENZYME, ISOFORM A-RELATED"/>
    <property type="match status" value="1"/>
</dbReference>
<keyword evidence="3" id="KW-0064">Aspartyl protease</keyword>
<reference evidence="8 9" key="1">
    <citation type="submission" date="2014-06" db="EMBL/GenBank/DDBJ databases">
        <authorList>
            <person name="Swart Estienne"/>
        </authorList>
    </citation>
    <scope>NUCLEOTIDE SEQUENCE [LARGE SCALE GENOMIC DNA]</scope>
    <source>
        <strain evidence="8 9">130c</strain>
    </source>
</reference>
<evidence type="ECO:0000256" key="5">
    <source>
        <dbReference type="SAM" id="Phobius"/>
    </source>
</evidence>
<dbReference type="EMBL" id="CCKQ01009177">
    <property type="protein sequence ID" value="CDW80646.1"/>
    <property type="molecule type" value="Genomic_DNA"/>
</dbReference>
<dbReference type="OMA" id="VMNTSNQ"/>
<evidence type="ECO:0000313" key="9">
    <source>
        <dbReference type="Proteomes" id="UP000039865"/>
    </source>
</evidence>
<keyword evidence="6" id="KW-0732">Signal</keyword>
<feature type="signal peptide" evidence="6">
    <location>
        <begin position="1"/>
        <end position="18"/>
    </location>
</feature>
<dbReference type="Gene3D" id="2.40.70.10">
    <property type="entry name" value="Acid Proteases"/>
    <property type="match status" value="2"/>
</dbReference>
<keyword evidence="5" id="KW-0472">Membrane</keyword>
<dbReference type="InterPro" id="IPR033121">
    <property type="entry name" value="PEPTIDASE_A1"/>
</dbReference>
<evidence type="ECO:0000256" key="1">
    <source>
        <dbReference type="ARBA" id="ARBA00007447"/>
    </source>
</evidence>